<sequence>MEIKKYICQKKELYDILLEYIDCNDQLSIYFQNLIDIFENQEIKESQAEFRLFLHTLSKISKNHYRDQFFSHKIEKILIYMKEDIKQTFSNSQIMNIFKNNKLILLFLLTNQIIDNDEFFEFVIIKNDIDYFSFFYVEMKSILDEKVRLQIEEELSRAGNDNFEENRLKGENEKCICEIIRKDMIDEFVIYVNRTNLPLSKWTIQHSIFETNSFLLKNKKGTTLIEYAFFFGAIQIVKYLLLSQVKLTSSLWLFAIHSNSADMIHLLEENHVIREDESYEEVLKEAIKCHHNEIAEYIQDNLLDQDVEQDNIEINFDENVLSYSFHYCNFRFFPNNFSNKFVFYYACLYDYYEIVEFLLKNKRIKINEKLDEIHFKFYSKNS</sequence>
<keyword evidence="2" id="KW-1185">Reference proteome</keyword>
<dbReference type="EMBL" id="JAPFFF010000047">
    <property type="protein sequence ID" value="KAK8840339.1"/>
    <property type="molecule type" value="Genomic_DNA"/>
</dbReference>
<dbReference type="Proteomes" id="UP001470230">
    <property type="component" value="Unassembled WGS sequence"/>
</dbReference>
<proteinExistence type="predicted"/>
<evidence type="ECO:0008006" key="3">
    <source>
        <dbReference type="Google" id="ProtNLM"/>
    </source>
</evidence>
<protein>
    <recommendedName>
        <fullName evidence="3">DUF3447 domain-containing protein</fullName>
    </recommendedName>
</protein>
<name>A0ABR2H2A2_9EUKA</name>
<dbReference type="InterPro" id="IPR036770">
    <property type="entry name" value="Ankyrin_rpt-contain_sf"/>
</dbReference>
<accession>A0ABR2H2A2</accession>
<evidence type="ECO:0000313" key="2">
    <source>
        <dbReference type="Proteomes" id="UP001470230"/>
    </source>
</evidence>
<gene>
    <name evidence="1" type="ORF">M9Y10_030897</name>
</gene>
<dbReference type="Gene3D" id="1.25.40.20">
    <property type="entry name" value="Ankyrin repeat-containing domain"/>
    <property type="match status" value="1"/>
</dbReference>
<comment type="caution">
    <text evidence="1">The sequence shown here is derived from an EMBL/GenBank/DDBJ whole genome shotgun (WGS) entry which is preliminary data.</text>
</comment>
<evidence type="ECO:0000313" key="1">
    <source>
        <dbReference type="EMBL" id="KAK8840339.1"/>
    </source>
</evidence>
<organism evidence="1 2">
    <name type="scientific">Tritrichomonas musculus</name>
    <dbReference type="NCBI Taxonomy" id="1915356"/>
    <lineage>
        <taxon>Eukaryota</taxon>
        <taxon>Metamonada</taxon>
        <taxon>Parabasalia</taxon>
        <taxon>Tritrichomonadida</taxon>
        <taxon>Tritrichomonadidae</taxon>
        <taxon>Tritrichomonas</taxon>
    </lineage>
</organism>
<reference evidence="1 2" key="1">
    <citation type="submission" date="2024-04" db="EMBL/GenBank/DDBJ databases">
        <title>Tritrichomonas musculus Genome.</title>
        <authorList>
            <person name="Alves-Ferreira E."/>
            <person name="Grigg M."/>
            <person name="Lorenzi H."/>
            <person name="Galac M."/>
        </authorList>
    </citation>
    <scope>NUCLEOTIDE SEQUENCE [LARGE SCALE GENOMIC DNA]</scope>
    <source>
        <strain evidence="1 2">EAF2021</strain>
    </source>
</reference>
<dbReference type="SUPFAM" id="SSF48403">
    <property type="entry name" value="Ankyrin repeat"/>
    <property type="match status" value="1"/>
</dbReference>